<protein>
    <submittedName>
        <fullName evidence="4">RNA methyltransferase</fullName>
    </submittedName>
</protein>
<dbReference type="InterPro" id="IPR029028">
    <property type="entry name" value="Alpha/beta_knot_MTases"/>
</dbReference>
<dbReference type="Pfam" id="PF00588">
    <property type="entry name" value="SpoU_methylase"/>
    <property type="match status" value="1"/>
</dbReference>
<name>A0A1M3KVG1_9BACT</name>
<dbReference type="Gene3D" id="3.40.1280.10">
    <property type="match status" value="1"/>
</dbReference>
<dbReference type="Proteomes" id="UP000184233">
    <property type="component" value="Unassembled WGS sequence"/>
</dbReference>
<proteinExistence type="predicted"/>
<sequence>MRGVRKLSHSELVDRRLSPDEVPSIRRHPVTVILQDIRSMYNVGSIFRSADAFRIQRLVLTGYTPAPPRAEIHKTALGADDTVPWVAIRNTMEAIALMKADGLRIFAVELTDSPRPIDTLVAADYPCALVLGNEISGVSNDVLAVCDGALEIPMHGVKHSLNVAVAAGIAMYATTRSL</sequence>
<reference evidence="4 5" key="1">
    <citation type="submission" date="2016-09" db="EMBL/GenBank/DDBJ databases">
        <title>Genome-resolved meta-omics ties microbial dynamics to process performance in biotechnology for thiocyanate degradation.</title>
        <authorList>
            <person name="Kantor R.S."/>
            <person name="Huddy R.J."/>
            <person name="Iyer R."/>
            <person name="Thomas B.C."/>
            <person name="Brown C.T."/>
            <person name="Anantharaman K."/>
            <person name="Tringe S."/>
            <person name="Hettich R.L."/>
            <person name="Harrison S.T."/>
            <person name="Banfield J.F."/>
        </authorList>
    </citation>
    <scope>NUCLEOTIDE SEQUENCE [LARGE SCALE GENOMIC DNA]</scope>
    <source>
        <strain evidence="4">59-99</strain>
    </source>
</reference>
<evidence type="ECO:0000256" key="2">
    <source>
        <dbReference type="ARBA" id="ARBA00022679"/>
    </source>
</evidence>
<feature type="domain" description="tRNA/rRNA methyltransferase SpoU type" evidence="3">
    <location>
        <begin position="30"/>
        <end position="172"/>
    </location>
</feature>
<dbReference type="InterPro" id="IPR004441">
    <property type="entry name" value="rRNA_MeTrfase_TrmH"/>
</dbReference>
<evidence type="ECO:0000256" key="1">
    <source>
        <dbReference type="ARBA" id="ARBA00022603"/>
    </source>
</evidence>
<dbReference type="GO" id="GO:0005829">
    <property type="term" value="C:cytosol"/>
    <property type="evidence" value="ECO:0007669"/>
    <property type="project" value="TreeGrafter"/>
</dbReference>
<evidence type="ECO:0000313" key="4">
    <source>
        <dbReference type="EMBL" id="OJX56377.1"/>
    </source>
</evidence>
<dbReference type="GO" id="GO:0008173">
    <property type="term" value="F:RNA methyltransferase activity"/>
    <property type="evidence" value="ECO:0007669"/>
    <property type="project" value="InterPro"/>
</dbReference>
<organism evidence="4 5">
    <name type="scientific">Candidatus Kapaibacterium thiocyanatum</name>
    <dbReference type="NCBI Taxonomy" id="1895771"/>
    <lineage>
        <taxon>Bacteria</taxon>
        <taxon>Pseudomonadati</taxon>
        <taxon>Candidatus Kapaibacteriota</taxon>
        <taxon>Candidatus Kapaibacteriia</taxon>
        <taxon>Candidatus Kapaibacteriales</taxon>
        <taxon>Candidatus Kapaibacteriaceae</taxon>
        <taxon>Candidatus Kapaibacterium</taxon>
    </lineage>
</organism>
<evidence type="ECO:0000259" key="3">
    <source>
        <dbReference type="Pfam" id="PF00588"/>
    </source>
</evidence>
<dbReference type="InterPro" id="IPR029026">
    <property type="entry name" value="tRNA_m1G_MTases_N"/>
</dbReference>
<keyword evidence="2 4" id="KW-0808">Transferase</keyword>
<dbReference type="AlphaFoldDB" id="A0A1M3KVG1"/>
<dbReference type="STRING" id="1895771.BGO89_12695"/>
<dbReference type="PANTHER" id="PTHR46429">
    <property type="entry name" value="23S RRNA (GUANOSINE-2'-O-)-METHYLTRANSFERASE RLMB"/>
    <property type="match status" value="1"/>
</dbReference>
<dbReference type="InterPro" id="IPR001537">
    <property type="entry name" value="SpoU_MeTrfase"/>
</dbReference>
<comment type="caution">
    <text evidence="4">The sequence shown here is derived from an EMBL/GenBank/DDBJ whole genome shotgun (WGS) entry which is preliminary data.</text>
</comment>
<dbReference type="PANTHER" id="PTHR46429:SF1">
    <property type="entry name" value="23S RRNA (GUANOSINE-2'-O-)-METHYLTRANSFERASE RLMB"/>
    <property type="match status" value="1"/>
</dbReference>
<dbReference type="GO" id="GO:0006396">
    <property type="term" value="P:RNA processing"/>
    <property type="evidence" value="ECO:0007669"/>
    <property type="project" value="InterPro"/>
</dbReference>
<dbReference type="EMBL" id="MKVH01000025">
    <property type="protein sequence ID" value="OJX56377.1"/>
    <property type="molecule type" value="Genomic_DNA"/>
</dbReference>
<evidence type="ECO:0000313" key="5">
    <source>
        <dbReference type="Proteomes" id="UP000184233"/>
    </source>
</evidence>
<accession>A0A1M3KVG1</accession>
<keyword evidence="1 4" id="KW-0489">Methyltransferase</keyword>
<dbReference type="GO" id="GO:0032259">
    <property type="term" value="P:methylation"/>
    <property type="evidence" value="ECO:0007669"/>
    <property type="project" value="UniProtKB-KW"/>
</dbReference>
<gene>
    <name evidence="4" type="ORF">BGO89_12695</name>
</gene>
<dbReference type="CDD" id="cd18097">
    <property type="entry name" value="SpoU-like"/>
    <property type="match status" value="1"/>
</dbReference>
<dbReference type="GO" id="GO:0003723">
    <property type="term" value="F:RNA binding"/>
    <property type="evidence" value="ECO:0007669"/>
    <property type="project" value="InterPro"/>
</dbReference>
<dbReference type="SUPFAM" id="SSF75217">
    <property type="entry name" value="alpha/beta knot"/>
    <property type="match status" value="1"/>
</dbReference>